<protein>
    <submittedName>
        <fullName evidence="2">Alpha-ketoglutarate-dependent dioxygenase AlkB</fullName>
    </submittedName>
</protein>
<dbReference type="PANTHER" id="PTHR31212">
    <property type="entry name" value="ALPHA-KETOGLUTARATE-DEPENDENT DIOXYGENASE ALKB HOMOLOG 3"/>
    <property type="match status" value="1"/>
</dbReference>
<evidence type="ECO:0000259" key="1">
    <source>
        <dbReference type="PROSITE" id="PS51471"/>
    </source>
</evidence>
<dbReference type="GO" id="GO:0051213">
    <property type="term" value="F:dioxygenase activity"/>
    <property type="evidence" value="ECO:0007669"/>
    <property type="project" value="UniProtKB-KW"/>
</dbReference>
<dbReference type="InterPro" id="IPR005123">
    <property type="entry name" value="Oxoglu/Fe-dep_dioxygenase_dom"/>
</dbReference>
<sequence length="207" mass="23016">MDLFNEIRPIALADARVIYHPSPDLGLHPDAIFAALRAEIPWEQHSVNIHGQIIPQPRLSSWHGEVVHTYSTLAHVLVPHPWSGVVAHLRERVEAICAARFNSMLANLYRNGQDAIGWHADDEPELGPAPVIASLSFGAERGFHMRRKDDHAQVKRITLEHGSLLIMAGAMQRHWQHAVMRTAKPIGERINLTFRLTAGSEASVGAL</sequence>
<dbReference type="InterPro" id="IPR027450">
    <property type="entry name" value="AlkB-like"/>
</dbReference>
<accession>A0ABW9XH91</accession>
<dbReference type="EMBL" id="JAAAPO010000007">
    <property type="protein sequence ID" value="NBC37910.1"/>
    <property type="molecule type" value="Genomic_DNA"/>
</dbReference>
<keyword evidence="3" id="KW-1185">Reference proteome</keyword>
<organism evidence="2 3">
    <name type="scientific">Novosphingobium ovatum</name>
    <dbReference type="NCBI Taxonomy" id="1908523"/>
    <lineage>
        <taxon>Bacteria</taxon>
        <taxon>Pseudomonadati</taxon>
        <taxon>Pseudomonadota</taxon>
        <taxon>Alphaproteobacteria</taxon>
        <taxon>Sphingomonadales</taxon>
        <taxon>Sphingomonadaceae</taxon>
        <taxon>Novosphingobium</taxon>
    </lineage>
</organism>
<dbReference type="PANTHER" id="PTHR31212:SF4">
    <property type="entry name" value="ALPHA-KETOGLUTARATE-DEPENDENT DIOXYGENASE ALKB HOMOLOG 3"/>
    <property type="match status" value="1"/>
</dbReference>
<dbReference type="SUPFAM" id="SSF51197">
    <property type="entry name" value="Clavaminate synthase-like"/>
    <property type="match status" value="1"/>
</dbReference>
<dbReference type="InterPro" id="IPR037151">
    <property type="entry name" value="AlkB-like_sf"/>
</dbReference>
<evidence type="ECO:0000313" key="2">
    <source>
        <dbReference type="EMBL" id="NBC37910.1"/>
    </source>
</evidence>
<dbReference type="InterPro" id="IPR032854">
    <property type="entry name" value="ALKBH3"/>
</dbReference>
<keyword evidence="2" id="KW-0560">Oxidoreductase</keyword>
<proteinExistence type="predicted"/>
<reference evidence="3" key="1">
    <citation type="submission" date="2020-01" db="EMBL/GenBank/DDBJ databases">
        <title>Sphingomonas sp. strain CSW-10.</title>
        <authorList>
            <person name="Chen W.-M."/>
        </authorList>
    </citation>
    <scope>NUCLEOTIDE SEQUENCE [LARGE SCALE GENOMIC DNA]</scope>
    <source>
        <strain evidence="3">FSY-8</strain>
    </source>
</reference>
<gene>
    <name evidence="2" type="ORF">GTZ99_15250</name>
</gene>
<dbReference type="PROSITE" id="PS51471">
    <property type="entry name" value="FE2OG_OXY"/>
    <property type="match status" value="1"/>
</dbReference>
<dbReference type="Pfam" id="PF13532">
    <property type="entry name" value="2OG-FeII_Oxy_2"/>
    <property type="match status" value="1"/>
</dbReference>
<comment type="caution">
    <text evidence="2">The sequence shown here is derived from an EMBL/GenBank/DDBJ whole genome shotgun (WGS) entry which is preliminary data.</text>
</comment>
<evidence type="ECO:0000313" key="3">
    <source>
        <dbReference type="Proteomes" id="UP000753724"/>
    </source>
</evidence>
<feature type="domain" description="Fe2OG dioxygenase" evidence="1">
    <location>
        <begin position="100"/>
        <end position="198"/>
    </location>
</feature>
<dbReference type="RefSeq" id="WP_161720436.1">
    <property type="nucleotide sequence ID" value="NZ_JAAAPO010000007.1"/>
</dbReference>
<dbReference type="Gene3D" id="2.60.120.590">
    <property type="entry name" value="Alpha-ketoglutarate-dependent dioxygenase AlkB-like"/>
    <property type="match status" value="1"/>
</dbReference>
<keyword evidence="2" id="KW-0223">Dioxygenase</keyword>
<name>A0ABW9XH91_9SPHN</name>
<dbReference type="Proteomes" id="UP000753724">
    <property type="component" value="Unassembled WGS sequence"/>
</dbReference>